<reference evidence="1" key="2">
    <citation type="journal article" date="2015" name="Fish Shellfish Immunol.">
        <title>Early steps in the European eel (Anguilla anguilla)-Vibrio vulnificus interaction in the gills: Role of the RtxA13 toxin.</title>
        <authorList>
            <person name="Callol A."/>
            <person name="Pajuelo D."/>
            <person name="Ebbesson L."/>
            <person name="Teles M."/>
            <person name="MacKenzie S."/>
            <person name="Amaro C."/>
        </authorList>
    </citation>
    <scope>NUCLEOTIDE SEQUENCE</scope>
</reference>
<protein>
    <submittedName>
        <fullName evidence="1">Uncharacterized protein</fullName>
    </submittedName>
</protein>
<dbReference type="EMBL" id="GBXM01068291">
    <property type="protein sequence ID" value="JAH40286.1"/>
    <property type="molecule type" value="Transcribed_RNA"/>
</dbReference>
<organism evidence="1">
    <name type="scientific">Anguilla anguilla</name>
    <name type="common">European freshwater eel</name>
    <name type="synonym">Muraena anguilla</name>
    <dbReference type="NCBI Taxonomy" id="7936"/>
    <lineage>
        <taxon>Eukaryota</taxon>
        <taxon>Metazoa</taxon>
        <taxon>Chordata</taxon>
        <taxon>Craniata</taxon>
        <taxon>Vertebrata</taxon>
        <taxon>Euteleostomi</taxon>
        <taxon>Actinopterygii</taxon>
        <taxon>Neopterygii</taxon>
        <taxon>Teleostei</taxon>
        <taxon>Anguilliformes</taxon>
        <taxon>Anguillidae</taxon>
        <taxon>Anguilla</taxon>
    </lineage>
</organism>
<sequence length="41" mass="4681">MTPGVIRSEPEESFILLEKKVKSLMCLYCSTEHLLCPPFPL</sequence>
<dbReference type="AlphaFoldDB" id="A0A0E9SG81"/>
<evidence type="ECO:0000313" key="1">
    <source>
        <dbReference type="EMBL" id="JAH40286.1"/>
    </source>
</evidence>
<accession>A0A0E9SG81</accession>
<reference evidence="1" key="1">
    <citation type="submission" date="2014-11" db="EMBL/GenBank/DDBJ databases">
        <authorList>
            <person name="Amaro Gonzalez C."/>
        </authorList>
    </citation>
    <scope>NUCLEOTIDE SEQUENCE</scope>
</reference>
<proteinExistence type="predicted"/>
<name>A0A0E9SG81_ANGAN</name>